<organism evidence="1 2">
    <name type="scientific">Athene cunicularia</name>
    <name type="common">Burrowing owl</name>
    <name type="synonym">Speotyto cunicularia</name>
    <dbReference type="NCBI Taxonomy" id="194338"/>
    <lineage>
        <taxon>Eukaryota</taxon>
        <taxon>Metazoa</taxon>
        <taxon>Chordata</taxon>
        <taxon>Craniata</taxon>
        <taxon>Vertebrata</taxon>
        <taxon>Euteleostomi</taxon>
        <taxon>Archelosauria</taxon>
        <taxon>Archosauria</taxon>
        <taxon>Dinosauria</taxon>
        <taxon>Saurischia</taxon>
        <taxon>Theropoda</taxon>
        <taxon>Coelurosauria</taxon>
        <taxon>Aves</taxon>
        <taxon>Neognathae</taxon>
        <taxon>Neoaves</taxon>
        <taxon>Telluraves</taxon>
        <taxon>Strigiformes</taxon>
        <taxon>Strigidae</taxon>
        <taxon>Athene</taxon>
    </lineage>
</organism>
<reference evidence="1" key="1">
    <citation type="submission" date="2025-08" db="UniProtKB">
        <authorList>
            <consortium name="Ensembl"/>
        </authorList>
    </citation>
    <scope>IDENTIFICATION</scope>
</reference>
<evidence type="ECO:0000313" key="1">
    <source>
        <dbReference type="Ensembl" id="ENSACUP00000016967.1"/>
    </source>
</evidence>
<accession>A0A663MZP5</accession>
<proteinExistence type="predicted"/>
<protein>
    <submittedName>
        <fullName evidence="1">Uncharacterized protein</fullName>
    </submittedName>
</protein>
<dbReference type="Ensembl" id="ENSACUT00000018099.1">
    <property type="protein sequence ID" value="ENSACUP00000016967.1"/>
    <property type="gene ID" value="ENSACUG00000011413.1"/>
</dbReference>
<name>A0A663MZP5_ATHCN</name>
<evidence type="ECO:0000313" key="2">
    <source>
        <dbReference type="Proteomes" id="UP000472269"/>
    </source>
</evidence>
<sequence length="47" mass="5386">MDFTQRKLEKVAGEQALMLSLCLENEDLYLESVRILQDVNIGLDSML</sequence>
<dbReference type="AlphaFoldDB" id="A0A663MZP5"/>
<dbReference type="Proteomes" id="UP000472269">
    <property type="component" value="Unplaced"/>
</dbReference>
<keyword evidence="2" id="KW-1185">Reference proteome</keyword>
<reference evidence="1" key="2">
    <citation type="submission" date="2025-09" db="UniProtKB">
        <authorList>
            <consortium name="Ensembl"/>
        </authorList>
    </citation>
    <scope>IDENTIFICATION</scope>
</reference>